<protein>
    <submittedName>
        <fullName evidence="2">LPS export ABC transporter periplasmic protein LptC</fullName>
    </submittedName>
</protein>
<sequence>MKYFRLLFVWFALSVLISSCREDVDASALQVYDGPMNSAENIHLIQSDSAIVRSEIRAAKQLEFANGNIEFPEGIEIKFFEKDGTLGTTLEADRGYFLKQENTYKGEGNVRVNNLIKDQKLQSEELFWEQNKKRIYTEKFVTVQDGQTLFNGTGLEADDTFTNYEIKNPRDSRVLMPGEGN</sequence>
<dbReference type="InterPro" id="IPR026265">
    <property type="entry name" value="LptC"/>
</dbReference>
<dbReference type="RefSeq" id="WP_264808155.1">
    <property type="nucleotide sequence ID" value="NZ_CP110226.1"/>
</dbReference>
<keyword evidence="3" id="KW-1185">Reference proteome</keyword>
<dbReference type="EMBL" id="CP110226">
    <property type="protein sequence ID" value="UZD21683.1"/>
    <property type="molecule type" value="Genomic_DNA"/>
</dbReference>
<accession>A0ABY6MD62</accession>
<reference evidence="2" key="1">
    <citation type="submission" date="2022-10" db="EMBL/GenBank/DDBJ databases">
        <title>Algoriphagus sp. a novel bacteria isolate from halophytes salicornia europaea.</title>
        <authorList>
            <person name="Peng Y."/>
            <person name="Jiang L."/>
            <person name="Lee J."/>
        </authorList>
    </citation>
    <scope>NUCLEOTIDE SEQUENCE</scope>
    <source>
        <strain evidence="2">TR-M5</strain>
    </source>
</reference>
<name>A0ABY6MD62_9BACT</name>
<keyword evidence="1" id="KW-0732">Signal</keyword>
<dbReference type="PROSITE" id="PS51257">
    <property type="entry name" value="PROKAR_LIPOPROTEIN"/>
    <property type="match status" value="1"/>
</dbReference>
<dbReference type="Proteomes" id="UP001163156">
    <property type="component" value="Chromosome"/>
</dbReference>
<dbReference type="NCBIfam" id="TIGR04409">
    <property type="entry name" value="LptC_YrbK"/>
    <property type="match status" value="1"/>
</dbReference>
<dbReference type="Gene3D" id="2.60.450.10">
    <property type="entry name" value="Lipopolysaccharide (LPS) transport protein A like domain"/>
    <property type="match status" value="1"/>
</dbReference>
<evidence type="ECO:0000313" key="2">
    <source>
        <dbReference type="EMBL" id="UZD21683.1"/>
    </source>
</evidence>
<feature type="chain" id="PRO_5045268353" evidence="1">
    <location>
        <begin position="22"/>
        <end position="181"/>
    </location>
</feature>
<evidence type="ECO:0000256" key="1">
    <source>
        <dbReference type="SAM" id="SignalP"/>
    </source>
</evidence>
<organism evidence="2 3">
    <name type="scientific">Algoriphagus halophytocola</name>
    <dbReference type="NCBI Taxonomy" id="2991499"/>
    <lineage>
        <taxon>Bacteria</taxon>
        <taxon>Pseudomonadati</taxon>
        <taxon>Bacteroidota</taxon>
        <taxon>Cytophagia</taxon>
        <taxon>Cytophagales</taxon>
        <taxon>Cyclobacteriaceae</taxon>
        <taxon>Algoriphagus</taxon>
    </lineage>
</organism>
<gene>
    <name evidence="2" type="primary">lptC</name>
    <name evidence="2" type="ORF">OM944_13540</name>
</gene>
<dbReference type="InterPro" id="IPR010664">
    <property type="entry name" value="LipoPS_assembly_LptC-rel"/>
</dbReference>
<evidence type="ECO:0000313" key="3">
    <source>
        <dbReference type="Proteomes" id="UP001163156"/>
    </source>
</evidence>
<proteinExistence type="predicted"/>
<feature type="signal peptide" evidence="1">
    <location>
        <begin position="1"/>
        <end position="21"/>
    </location>
</feature>
<dbReference type="Pfam" id="PF06835">
    <property type="entry name" value="LptC"/>
    <property type="match status" value="1"/>
</dbReference>